<reference evidence="16 17" key="1">
    <citation type="journal article" date="2023" name="BMC Biotechnol.">
        <title>Vitis rotundifolia cv Carlos genome sequencing.</title>
        <authorList>
            <person name="Huff M."/>
            <person name="Hulse-Kemp A."/>
            <person name="Scheffler B."/>
            <person name="Youngblood R."/>
            <person name="Simpson S."/>
            <person name="Babiker E."/>
            <person name="Staton M."/>
        </authorList>
    </citation>
    <scope>NUCLEOTIDE SEQUENCE [LARGE SCALE GENOMIC DNA]</scope>
    <source>
        <tissue evidence="16">Leaf</tissue>
    </source>
</reference>
<dbReference type="InterPro" id="IPR055414">
    <property type="entry name" value="LRR_R13L4/SHOC2-like"/>
</dbReference>
<dbReference type="InterPro" id="IPR032675">
    <property type="entry name" value="LRR_dom_sf"/>
</dbReference>
<evidence type="ECO:0000256" key="12">
    <source>
        <dbReference type="SAM" id="Phobius"/>
    </source>
</evidence>
<dbReference type="FunFam" id="3.80.10.10:FF:000111">
    <property type="entry name" value="LRR receptor-like serine/threonine-protein kinase ERECTA"/>
    <property type="match status" value="1"/>
</dbReference>
<name>A0AA38ZQJ6_VITRO</name>
<evidence type="ECO:0000256" key="3">
    <source>
        <dbReference type="ARBA" id="ARBA00022475"/>
    </source>
</evidence>
<keyword evidence="3" id="KW-1003">Cell membrane</keyword>
<feature type="domain" description="Leucine-rich repeat-containing N-terminal plant-type" evidence="14">
    <location>
        <begin position="34"/>
        <end position="70"/>
    </location>
</feature>
<dbReference type="Pfam" id="PF00560">
    <property type="entry name" value="LRR_1"/>
    <property type="match status" value="7"/>
</dbReference>
<evidence type="ECO:0000313" key="17">
    <source>
        <dbReference type="Proteomes" id="UP001168098"/>
    </source>
</evidence>
<keyword evidence="7" id="KW-0677">Repeat</keyword>
<evidence type="ECO:0000259" key="15">
    <source>
        <dbReference type="Pfam" id="PF23598"/>
    </source>
</evidence>
<dbReference type="Gene3D" id="3.80.10.10">
    <property type="entry name" value="Ribonuclease Inhibitor"/>
    <property type="match status" value="5"/>
</dbReference>
<feature type="signal peptide" evidence="13">
    <location>
        <begin position="1"/>
        <end position="23"/>
    </location>
</feature>
<feature type="chain" id="PRO_5041460280" evidence="13">
    <location>
        <begin position="24"/>
        <end position="1018"/>
    </location>
</feature>
<evidence type="ECO:0000256" key="2">
    <source>
        <dbReference type="ARBA" id="ARBA00009592"/>
    </source>
</evidence>
<evidence type="ECO:0000259" key="14">
    <source>
        <dbReference type="Pfam" id="PF08263"/>
    </source>
</evidence>
<dbReference type="InterPro" id="IPR001611">
    <property type="entry name" value="Leu-rich_rpt"/>
</dbReference>
<proteinExistence type="inferred from homology"/>
<dbReference type="InterPro" id="IPR013210">
    <property type="entry name" value="LRR_N_plant-typ"/>
</dbReference>
<keyword evidence="9 12" id="KW-0472">Membrane</keyword>
<dbReference type="PROSITE" id="PS51450">
    <property type="entry name" value="LRR"/>
    <property type="match status" value="1"/>
</dbReference>
<feature type="domain" description="Disease resistance R13L4/SHOC-2-like LRR" evidence="15">
    <location>
        <begin position="107"/>
        <end position="298"/>
    </location>
</feature>
<dbReference type="PANTHER" id="PTHR48063">
    <property type="entry name" value="LRR RECEPTOR-LIKE KINASE"/>
    <property type="match status" value="1"/>
</dbReference>
<evidence type="ECO:0000256" key="7">
    <source>
        <dbReference type="ARBA" id="ARBA00022737"/>
    </source>
</evidence>
<sequence>MRIISIIGFILVSLCVIRKEVSCNSDIRFNTNLESDRDVLIDFKNGIKDPNNQLSSWKGSNYCQWHGINCENETRAIVSIDLRNPYSRWNAYNNWSLMSLSGEIRPSLIKLRSLQYLDLSFNSFDDIPIPQFLGSLKNLQYLNLSCAGFSGAIPSNLGNLSNLQYLDLSSQLPYLFANNLEWMVGLVSLKYLHMNGVDMSMVGFDWVEVLNKLPYLTELHLSDCNLFGSISSPSFINFTSLTIISISYNNFDSEFPQWLLNISSLVFVDVSFNHLYGMIPLGLIELPNLQYLDLSWNRNLRGGLSQLFSKSWRKIEVLNLGRSNLHGWFPNYIGRLCHLQFLSMDGNNLKGSLPKSLEGIQNCGPKTLPNLTTLCLSNNQFDGELPEWLSRLENLVELSMSHNKLQGPIPASLGTLQHLTSISLAHNELNGSLPDSFGQLSELSFFDVSCNRLAGSLSEEHFLKLIRLNELQLGSNSFILNVSSNWIPPFQLFELGMNSCNLGPSFPTWLRSQKKVWDLDLSNASISSCIPNWFWDISSNIVRLNLSHNKLQGQLPNPLNVGPAAYIDLSSNLFEGPIPLSNQYLQLLDLSNNFFSGPIPLSIGEFMPYLSFLSLSGNQINGPVPPSIGHMRIAAVIDLSRNSLAGSIPWTLSNCSHLIVLDLGNNNLSGAIPQSFGSLRLLQSLHLRNNKLSGELPFSFCNLSNLETLDLSYNRLSGNIPAWVGAAFMNLRILNLRFNAFTGGLPFELSNLSSLHVLDLAGNHLSGSIPPTFGDLKAMDQEETINKYLLYGRLAGHYYEERLVVSTKGQILEYTKTLSLIVSMDLSNNKLHGEFPKKLTNLRGLVILNLSSNCINGSIPENISGMRQLASLDLSSNNLSGVIPRSMSSLSYLGYLNLSNNNLSGVIPFIGQITTFDASAFYGNPGLCGAPLVTKCEGENQDQGQSTVDQEEENDNGFIDEWFYLSVGLGFAVGTLFPFFILALKRSWCEAYFSFVDKIVNKLGLARRGATNGRNQRG</sequence>
<comment type="subcellular location">
    <subcellularLocation>
        <location evidence="1">Cell membrane</location>
        <topology evidence="1">Single-pass type I membrane protein</topology>
    </subcellularLocation>
</comment>
<dbReference type="SUPFAM" id="SSF52058">
    <property type="entry name" value="L domain-like"/>
    <property type="match status" value="3"/>
</dbReference>
<keyword evidence="6 13" id="KW-0732">Signal</keyword>
<keyword evidence="10" id="KW-0675">Receptor</keyword>
<keyword evidence="5 12" id="KW-0812">Transmembrane</keyword>
<evidence type="ECO:0000256" key="1">
    <source>
        <dbReference type="ARBA" id="ARBA00004251"/>
    </source>
</evidence>
<dbReference type="Pfam" id="PF08263">
    <property type="entry name" value="LRRNT_2"/>
    <property type="match status" value="1"/>
</dbReference>
<dbReference type="FunFam" id="3.80.10.10:FF:000095">
    <property type="entry name" value="LRR receptor-like serine/threonine-protein kinase GSO1"/>
    <property type="match status" value="1"/>
</dbReference>
<dbReference type="EMBL" id="JARBHA010000009">
    <property type="protein sequence ID" value="KAJ9693391.1"/>
    <property type="molecule type" value="Genomic_DNA"/>
</dbReference>
<dbReference type="GO" id="GO:0005886">
    <property type="term" value="C:plasma membrane"/>
    <property type="evidence" value="ECO:0007669"/>
    <property type="project" value="UniProtKB-SubCell"/>
</dbReference>
<evidence type="ECO:0000256" key="9">
    <source>
        <dbReference type="ARBA" id="ARBA00023136"/>
    </source>
</evidence>
<evidence type="ECO:0000256" key="11">
    <source>
        <dbReference type="ARBA" id="ARBA00023180"/>
    </source>
</evidence>
<gene>
    <name evidence="16" type="ORF">PVL29_012243</name>
</gene>
<dbReference type="FunFam" id="3.80.10.10:FF:000221">
    <property type="entry name" value="Leucine-rich repeat receptor-like protein kinase PXL1"/>
    <property type="match status" value="1"/>
</dbReference>
<protein>
    <submittedName>
        <fullName evidence="16">Uncharacterized protein</fullName>
    </submittedName>
</protein>
<dbReference type="FunFam" id="3.80.10.10:FF:001347">
    <property type="entry name" value="LRR receptor-like serine/threonine-protein kinase GSO2"/>
    <property type="match status" value="1"/>
</dbReference>
<dbReference type="Pfam" id="PF13855">
    <property type="entry name" value="LRR_8"/>
    <property type="match status" value="2"/>
</dbReference>
<evidence type="ECO:0000256" key="10">
    <source>
        <dbReference type="ARBA" id="ARBA00023170"/>
    </source>
</evidence>
<evidence type="ECO:0000313" key="16">
    <source>
        <dbReference type="EMBL" id="KAJ9693391.1"/>
    </source>
</evidence>
<evidence type="ECO:0000256" key="13">
    <source>
        <dbReference type="SAM" id="SignalP"/>
    </source>
</evidence>
<organism evidence="16 17">
    <name type="scientific">Vitis rotundifolia</name>
    <name type="common">Muscadine grape</name>
    <dbReference type="NCBI Taxonomy" id="103349"/>
    <lineage>
        <taxon>Eukaryota</taxon>
        <taxon>Viridiplantae</taxon>
        <taxon>Streptophyta</taxon>
        <taxon>Embryophyta</taxon>
        <taxon>Tracheophyta</taxon>
        <taxon>Spermatophyta</taxon>
        <taxon>Magnoliopsida</taxon>
        <taxon>eudicotyledons</taxon>
        <taxon>Gunneridae</taxon>
        <taxon>Pentapetalae</taxon>
        <taxon>rosids</taxon>
        <taxon>Vitales</taxon>
        <taxon>Vitaceae</taxon>
        <taxon>Viteae</taxon>
        <taxon>Vitis</taxon>
    </lineage>
</organism>
<dbReference type="PANTHER" id="PTHR48063:SF16">
    <property type="entry name" value="LRR RECEPTOR-LIKE SERINE_THREONINE-PROTEIN KINASE GSO1"/>
    <property type="match status" value="1"/>
</dbReference>
<dbReference type="SMART" id="SM00369">
    <property type="entry name" value="LRR_TYP"/>
    <property type="match status" value="13"/>
</dbReference>
<keyword evidence="8 12" id="KW-1133">Transmembrane helix</keyword>
<dbReference type="InterPro" id="IPR003591">
    <property type="entry name" value="Leu-rich_rpt_typical-subtyp"/>
</dbReference>
<dbReference type="AlphaFoldDB" id="A0AA38ZQJ6"/>
<feature type="domain" description="Disease resistance R13L4/SHOC-2-like LRR" evidence="15">
    <location>
        <begin position="311"/>
        <end position="512"/>
    </location>
</feature>
<evidence type="ECO:0000256" key="6">
    <source>
        <dbReference type="ARBA" id="ARBA00022729"/>
    </source>
</evidence>
<dbReference type="InterPro" id="IPR046956">
    <property type="entry name" value="RLP23-like"/>
</dbReference>
<keyword evidence="11" id="KW-0325">Glycoprotein</keyword>
<dbReference type="Pfam" id="PF23598">
    <property type="entry name" value="LRR_14"/>
    <property type="match status" value="2"/>
</dbReference>
<evidence type="ECO:0000256" key="5">
    <source>
        <dbReference type="ARBA" id="ARBA00022692"/>
    </source>
</evidence>
<comment type="caution">
    <text evidence="16">The sequence shown here is derived from an EMBL/GenBank/DDBJ whole genome shotgun (WGS) entry which is preliminary data.</text>
</comment>
<accession>A0AA38ZQJ6</accession>
<keyword evidence="4" id="KW-0433">Leucine-rich repeat</keyword>
<dbReference type="SMART" id="SM00365">
    <property type="entry name" value="LRR_SD22"/>
    <property type="match status" value="5"/>
</dbReference>
<comment type="similarity">
    <text evidence="2">Belongs to the RLP family.</text>
</comment>
<dbReference type="PRINTS" id="PR00019">
    <property type="entry name" value="LEURICHRPT"/>
</dbReference>
<evidence type="ECO:0000256" key="8">
    <source>
        <dbReference type="ARBA" id="ARBA00022989"/>
    </source>
</evidence>
<evidence type="ECO:0000256" key="4">
    <source>
        <dbReference type="ARBA" id="ARBA00022614"/>
    </source>
</evidence>
<dbReference type="Proteomes" id="UP001168098">
    <property type="component" value="Unassembled WGS sequence"/>
</dbReference>
<feature type="transmembrane region" description="Helical" evidence="12">
    <location>
        <begin position="962"/>
        <end position="984"/>
    </location>
</feature>
<keyword evidence="17" id="KW-1185">Reference proteome</keyword>